<dbReference type="InterPro" id="IPR036397">
    <property type="entry name" value="RNaseH_sf"/>
</dbReference>
<evidence type="ECO:0000313" key="4">
    <source>
        <dbReference type="EMBL" id="AXQ53448.1"/>
    </source>
</evidence>
<proteinExistence type="predicted"/>
<feature type="domain" description="Integrase catalytic" evidence="3">
    <location>
        <begin position="227"/>
        <end position="391"/>
    </location>
</feature>
<dbReference type="InterPro" id="IPR009057">
    <property type="entry name" value="Homeodomain-like_sf"/>
</dbReference>
<name>A0A385D4Y7_9ACTN</name>
<reference evidence="4 5" key="1">
    <citation type="submission" date="2018-08" db="EMBL/GenBank/DDBJ databases">
        <authorList>
            <person name="Ferrada E.E."/>
            <person name="Latorre B.A."/>
        </authorList>
    </citation>
    <scope>NUCLEOTIDE SEQUENCE [LARGE SCALE GENOMIC DNA]</scope>
    <source>
        <strain evidence="4 5">VK-A60T</strain>
    </source>
</reference>
<dbReference type="AlphaFoldDB" id="A0A385D4Y7"/>
<dbReference type="KEGG" id="sky:D0C37_01545"/>
<dbReference type="InterPro" id="IPR025948">
    <property type="entry name" value="HTH-like_dom"/>
</dbReference>
<dbReference type="PANTHER" id="PTHR46889:SF4">
    <property type="entry name" value="TRANSPOSASE INSO FOR INSERTION SEQUENCE ELEMENT IS911B-RELATED"/>
    <property type="match status" value="1"/>
</dbReference>
<evidence type="ECO:0000259" key="3">
    <source>
        <dbReference type="PROSITE" id="PS50994"/>
    </source>
</evidence>
<dbReference type="SUPFAM" id="SSF46689">
    <property type="entry name" value="Homeodomain-like"/>
    <property type="match status" value="1"/>
</dbReference>
<accession>A0A385D4Y7</accession>
<dbReference type="GO" id="GO:0015074">
    <property type="term" value="P:DNA integration"/>
    <property type="evidence" value="ECO:0007669"/>
    <property type="project" value="InterPro"/>
</dbReference>
<dbReference type="NCBIfam" id="NF033516">
    <property type="entry name" value="transpos_IS3"/>
    <property type="match status" value="1"/>
</dbReference>
<dbReference type="RefSeq" id="WP_117348506.1">
    <property type="nucleotide sequence ID" value="NZ_CP031742.1"/>
</dbReference>
<dbReference type="PROSITE" id="PS50994">
    <property type="entry name" value="INTEGRASE"/>
    <property type="match status" value="1"/>
</dbReference>
<dbReference type="Pfam" id="PF13276">
    <property type="entry name" value="HTH_21"/>
    <property type="match status" value="1"/>
</dbReference>
<gene>
    <name evidence="4" type="ORF">D0C37_01545</name>
</gene>
<evidence type="ECO:0000256" key="2">
    <source>
        <dbReference type="SAM" id="MobiDB-lite"/>
    </source>
</evidence>
<dbReference type="Pfam" id="PF00665">
    <property type="entry name" value="rve"/>
    <property type="match status" value="1"/>
</dbReference>
<organism evidence="4 5">
    <name type="scientific">Streptomyces koyangensis</name>
    <dbReference type="NCBI Taxonomy" id="188770"/>
    <lineage>
        <taxon>Bacteria</taxon>
        <taxon>Bacillati</taxon>
        <taxon>Actinomycetota</taxon>
        <taxon>Actinomycetes</taxon>
        <taxon>Kitasatosporales</taxon>
        <taxon>Streptomycetaceae</taxon>
        <taxon>Streptomyces</taxon>
        <taxon>Streptomyces aurantiacus group</taxon>
    </lineage>
</organism>
<dbReference type="PANTHER" id="PTHR46889">
    <property type="entry name" value="TRANSPOSASE INSF FOR INSERTION SEQUENCE IS3B-RELATED"/>
    <property type="match status" value="1"/>
</dbReference>
<dbReference type="GO" id="GO:0004803">
    <property type="term" value="F:transposase activity"/>
    <property type="evidence" value="ECO:0007669"/>
    <property type="project" value="InterPro"/>
</dbReference>
<comment type="function">
    <text evidence="1">Involved in the transposition of the insertion sequence.</text>
</comment>
<dbReference type="SUPFAM" id="SSF53098">
    <property type="entry name" value="Ribonuclease H-like"/>
    <property type="match status" value="1"/>
</dbReference>
<dbReference type="Pfam" id="PF01527">
    <property type="entry name" value="HTH_Tnp_1"/>
    <property type="match status" value="1"/>
</dbReference>
<dbReference type="Gene3D" id="3.30.420.10">
    <property type="entry name" value="Ribonuclease H-like superfamily/Ribonuclease H"/>
    <property type="match status" value="1"/>
</dbReference>
<sequence>MVMKNYPPQFKADAVALYESRPEATIRSVAADLGINPETLRNWVRAAGVSRPRGRRTQEPSQPPAPLEAENAALRKKVRELEEEREILRKAAKYFAGGDALVNRFQCVADLQRRYGVKRLCSILGVSRSSFYYWRRTAADRAARQVADAKLAARIRAVHQESDGTYGAPRITAELREENSEAVNHKRVARIMRASGIEGVRLRRRHRTTVSDPAAAKAPDLIGRDFTATAPNTKYVGDITYLPIEGGKFCYLATVIDLASRRLAGWAIADHMRADLVTDALAAAIRTRGSLAGSIMHTDHGAQYTSRIFAEACRSAGVRQSMSAVGSSADNALAESFNATFKRETLQGRKSWPTEREARLDAFRWLHRNNTRRRHSRLGQRSPIAFENALHRTPTTLAQAA</sequence>
<dbReference type="Gene3D" id="1.10.10.60">
    <property type="entry name" value="Homeodomain-like"/>
    <property type="match status" value="1"/>
</dbReference>
<evidence type="ECO:0000256" key="1">
    <source>
        <dbReference type="ARBA" id="ARBA00002286"/>
    </source>
</evidence>
<dbReference type="InterPro" id="IPR001584">
    <property type="entry name" value="Integrase_cat-core"/>
</dbReference>
<protein>
    <submittedName>
        <fullName evidence="4">IS3 family transposase</fullName>
    </submittedName>
</protein>
<evidence type="ECO:0000313" key="5">
    <source>
        <dbReference type="Proteomes" id="UP000259636"/>
    </source>
</evidence>
<dbReference type="InterPro" id="IPR050900">
    <property type="entry name" value="Transposase_IS3/IS150/IS904"/>
</dbReference>
<dbReference type="EMBL" id="CP031742">
    <property type="protein sequence ID" value="AXQ53448.1"/>
    <property type="molecule type" value="Genomic_DNA"/>
</dbReference>
<dbReference type="GeneID" id="300112929"/>
<dbReference type="InterPro" id="IPR002514">
    <property type="entry name" value="Transposase_8"/>
</dbReference>
<dbReference type="GO" id="GO:0003677">
    <property type="term" value="F:DNA binding"/>
    <property type="evidence" value="ECO:0007669"/>
    <property type="project" value="InterPro"/>
</dbReference>
<dbReference type="Proteomes" id="UP000259636">
    <property type="component" value="Chromosome"/>
</dbReference>
<feature type="region of interest" description="Disordered" evidence="2">
    <location>
        <begin position="47"/>
        <end position="66"/>
    </location>
</feature>
<dbReference type="InterPro" id="IPR012337">
    <property type="entry name" value="RNaseH-like_sf"/>
</dbReference>
<dbReference type="GO" id="GO:0006313">
    <property type="term" value="P:DNA transposition"/>
    <property type="evidence" value="ECO:0007669"/>
    <property type="project" value="InterPro"/>
</dbReference>
<dbReference type="InterPro" id="IPR048020">
    <property type="entry name" value="Transpos_IS3"/>
</dbReference>